<organism evidence="1 2">
    <name type="scientific">Tuber melanosporum (strain Mel28)</name>
    <name type="common">Perigord black truffle</name>
    <dbReference type="NCBI Taxonomy" id="656061"/>
    <lineage>
        <taxon>Eukaryota</taxon>
        <taxon>Fungi</taxon>
        <taxon>Dikarya</taxon>
        <taxon>Ascomycota</taxon>
        <taxon>Pezizomycotina</taxon>
        <taxon>Pezizomycetes</taxon>
        <taxon>Pezizales</taxon>
        <taxon>Tuberaceae</taxon>
        <taxon>Tuber</taxon>
    </lineage>
</organism>
<dbReference type="RefSeq" id="XP_002837595.1">
    <property type="nucleotide sequence ID" value="XM_002837549.1"/>
</dbReference>
<dbReference type="KEGG" id="tml:GSTUM_00000526001"/>
<name>D5GB93_TUBMM</name>
<dbReference type="Proteomes" id="UP000006911">
    <property type="component" value="Unassembled WGS sequence"/>
</dbReference>
<keyword evidence="2" id="KW-1185">Reference proteome</keyword>
<sequence>MSHPLPTKRPRIISFLESETIALEGTDLAKVYVHRELLSEHCGAGGDCWWSCFHSDTIKRLVEYLYQGDYTGPLPVSVPPVTPASTVFGEEATPLATDSLVYSGSLDYEGVLLGHAELFILAKTRKIGTLAKLCLARLFESMSRAEAEQTDSTFSENMVELLRYSYSHCYMNDSCAWGELQEIVSNAWVERIEWILEMPGSSLLSGEGKLVKDLMIGTVKRLIDADSRCGAQEGSEESVVEEPVAAPQQGYNGPNLFGNPGGKNSGVGLFANRGDIGENRPGNASHIFGASSNTTTPIAWGGSTLFAPVSRTDRK</sequence>
<reference evidence="1 2" key="1">
    <citation type="journal article" date="2010" name="Nature">
        <title>Perigord black truffle genome uncovers evolutionary origins and mechanisms of symbiosis.</title>
        <authorList>
            <person name="Martin F."/>
            <person name="Kohler A."/>
            <person name="Murat C."/>
            <person name="Balestrini R."/>
            <person name="Coutinho P.M."/>
            <person name="Jaillon O."/>
            <person name="Montanini B."/>
            <person name="Morin E."/>
            <person name="Noel B."/>
            <person name="Percudani R."/>
            <person name="Porcel B."/>
            <person name="Rubini A."/>
            <person name="Amicucci A."/>
            <person name="Amselem J."/>
            <person name="Anthouard V."/>
            <person name="Arcioni S."/>
            <person name="Artiguenave F."/>
            <person name="Aury J.M."/>
            <person name="Ballario P."/>
            <person name="Bolchi A."/>
            <person name="Brenna A."/>
            <person name="Brun A."/>
            <person name="Buee M."/>
            <person name="Cantarel B."/>
            <person name="Chevalier G."/>
            <person name="Couloux A."/>
            <person name="Da Silva C."/>
            <person name="Denoeud F."/>
            <person name="Duplessis S."/>
            <person name="Ghignone S."/>
            <person name="Hilselberger B."/>
            <person name="Iotti M."/>
            <person name="Marcais B."/>
            <person name="Mello A."/>
            <person name="Miranda M."/>
            <person name="Pacioni G."/>
            <person name="Quesneville H."/>
            <person name="Riccioni C."/>
            <person name="Ruotolo R."/>
            <person name="Splivallo R."/>
            <person name="Stocchi V."/>
            <person name="Tisserant E."/>
            <person name="Viscomi A.R."/>
            <person name="Zambonelli A."/>
            <person name="Zampieri E."/>
            <person name="Henrissat B."/>
            <person name="Lebrun M.H."/>
            <person name="Paolocci F."/>
            <person name="Bonfante P."/>
            <person name="Ottonello S."/>
            <person name="Wincker P."/>
        </authorList>
    </citation>
    <scope>NUCLEOTIDE SEQUENCE [LARGE SCALE GENOMIC DNA]</scope>
    <source>
        <strain evidence="1 2">Mel28</strain>
    </source>
</reference>
<accession>D5GB93</accession>
<gene>
    <name evidence="1" type="ORF">GSTUM_00000526001</name>
</gene>
<evidence type="ECO:0000313" key="2">
    <source>
        <dbReference type="Proteomes" id="UP000006911"/>
    </source>
</evidence>
<dbReference type="EMBL" id="FN430089">
    <property type="protein sequence ID" value="CAZ81786.1"/>
    <property type="molecule type" value="Genomic_DNA"/>
</dbReference>
<proteinExistence type="predicted"/>
<protein>
    <submittedName>
        <fullName evidence="1">(Perigord truffle) hypothetical protein</fullName>
    </submittedName>
</protein>
<dbReference type="InParanoid" id="D5GB93"/>
<dbReference type="HOGENOM" id="CLU_883366_0_0_1"/>
<dbReference type="AlphaFoldDB" id="D5GB93"/>
<dbReference type="STRING" id="656061.D5GB93"/>
<dbReference type="GeneID" id="9181497"/>
<evidence type="ECO:0000313" key="1">
    <source>
        <dbReference type="EMBL" id="CAZ81786.1"/>
    </source>
</evidence>